<dbReference type="STRING" id="1317122.ATO12_13560"/>
<evidence type="ECO:0000313" key="1">
    <source>
        <dbReference type="EMBL" id="EZH73905.1"/>
    </source>
</evidence>
<sequence length="59" mass="7128">MKNIKKYKEKMKEIAFPIDVLNVKVYSKKSLIPKEKKQFYSSISRAYWEYVTIPNKKIL</sequence>
<organism evidence="1 2">
    <name type="scientific">Aquimarina atlantica</name>
    <dbReference type="NCBI Taxonomy" id="1317122"/>
    <lineage>
        <taxon>Bacteria</taxon>
        <taxon>Pseudomonadati</taxon>
        <taxon>Bacteroidota</taxon>
        <taxon>Flavobacteriia</taxon>
        <taxon>Flavobacteriales</taxon>
        <taxon>Flavobacteriaceae</taxon>
        <taxon>Aquimarina</taxon>
    </lineage>
</organism>
<dbReference type="AlphaFoldDB" id="A0A023BVA3"/>
<dbReference type="Proteomes" id="UP000023541">
    <property type="component" value="Unassembled WGS sequence"/>
</dbReference>
<evidence type="ECO:0000313" key="2">
    <source>
        <dbReference type="Proteomes" id="UP000023541"/>
    </source>
</evidence>
<gene>
    <name evidence="1" type="ORF">ATO12_13560</name>
</gene>
<keyword evidence="2" id="KW-1185">Reference proteome</keyword>
<proteinExistence type="predicted"/>
<dbReference type="EMBL" id="AQRA01000004">
    <property type="protein sequence ID" value="EZH73905.1"/>
    <property type="molecule type" value="Genomic_DNA"/>
</dbReference>
<accession>A0A023BVA3</accession>
<protein>
    <submittedName>
        <fullName evidence="1">Uncharacterized protein</fullName>
    </submittedName>
</protein>
<comment type="caution">
    <text evidence="1">The sequence shown here is derived from an EMBL/GenBank/DDBJ whole genome shotgun (WGS) entry which is preliminary data.</text>
</comment>
<dbReference type="RefSeq" id="WP_034241435.1">
    <property type="nucleotide sequence ID" value="NZ_AQRA01000004.1"/>
</dbReference>
<reference evidence="1 2" key="1">
    <citation type="submission" date="2014-04" db="EMBL/GenBank/DDBJ databases">
        <title>Aquimarina sp. 22II-S11-z7 Genome Sequencing.</title>
        <authorList>
            <person name="Lai Q."/>
        </authorList>
    </citation>
    <scope>NUCLEOTIDE SEQUENCE [LARGE SCALE GENOMIC DNA]</scope>
    <source>
        <strain evidence="1 2">22II-S11-z7</strain>
    </source>
</reference>
<name>A0A023BVA3_9FLAO</name>